<dbReference type="Pfam" id="PF13493">
    <property type="entry name" value="DUF4118"/>
    <property type="match status" value="1"/>
</dbReference>
<dbReference type="CDD" id="cd00075">
    <property type="entry name" value="HATPase"/>
    <property type="match status" value="1"/>
</dbReference>
<dbReference type="InterPro" id="IPR038318">
    <property type="entry name" value="KdpD_sf"/>
</dbReference>
<keyword evidence="4" id="KW-0597">Phosphoprotein</keyword>
<keyword evidence="15" id="KW-0406">Ion transport</keyword>
<dbReference type="Gene3D" id="3.30.565.10">
    <property type="entry name" value="Histidine kinase-like ATPase, C-terminal domain"/>
    <property type="match status" value="1"/>
</dbReference>
<evidence type="ECO:0000256" key="11">
    <source>
        <dbReference type="ARBA" id="ARBA00023012"/>
    </source>
</evidence>
<dbReference type="Gene3D" id="1.10.287.130">
    <property type="match status" value="1"/>
</dbReference>
<dbReference type="SUPFAM" id="SSF55874">
    <property type="entry name" value="ATPase domain of HSP90 chaperone/DNA topoisomerase II/histidine kinase"/>
    <property type="match status" value="1"/>
</dbReference>
<keyword evidence="15" id="KW-0813">Transport</keyword>
<evidence type="ECO:0000313" key="16">
    <source>
        <dbReference type="Proteomes" id="UP000037660"/>
    </source>
</evidence>
<evidence type="ECO:0000256" key="8">
    <source>
        <dbReference type="ARBA" id="ARBA00022777"/>
    </source>
</evidence>
<dbReference type="AlphaFoldDB" id="A0A0K8P7W6"/>
<comment type="catalytic activity">
    <reaction evidence="1">
        <text>ATP + protein L-histidine = ADP + protein N-phospho-L-histidine.</text>
        <dbReference type="EC" id="2.7.13.3"/>
    </reaction>
</comment>
<keyword evidence="12 13" id="KW-0472">Membrane</keyword>
<dbReference type="InterPro" id="IPR005467">
    <property type="entry name" value="His_kinase_dom"/>
</dbReference>
<reference evidence="15 16" key="2">
    <citation type="journal article" date="2016" name="Science">
        <title>A bacterium that degrades and assimilates poly(ethylene terephthalate).</title>
        <authorList>
            <person name="Yoshida S."/>
            <person name="Hiraga K."/>
            <person name="Takehana T."/>
            <person name="Taniguchi I."/>
            <person name="Yamaji H."/>
            <person name="Maeda Y."/>
            <person name="Toyohara K."/>
            <person name="Miyamoto K."/>
            <person name="Kimura Y."/>
            <person name="Oda K."/>
        </authorList>
    </citation>
    <scope>NUCLEOTIDE SEQUENCE [LARGE SCALE GENOMIC DNA]</scope>
    <source>
        <strain evidence="16">NBRC 110686 / TISTR 2288 / 201-F6</strain>
    </source>
</reference>
<dbReference type="InterPro" id="IPR025201">
    <property type="entry name" value="KdpD_TM"/>
</dbReference>
<keyword evidence="11" id="KW-0902">Two-component regulatory system</keyword>
<name>A0A0K8P7W6_PISS1</name>
<dbReference type="OrthoDB" id="9806130at2"/>
<evidence type="ECO:0000256" key="4">
    <source>
        <dbReference type="ARBA" id="ARBA00022553"/>
    </source>
</evidence>
<reference evidence="16" key="1">
    <citation type="submission" date="2015-07" db="EMBL/GenBank/DDBJ databases">
        <title>Discovery of a poly(ethylene terephthalate assimilation.</title>
        <authorList>
            <person name="Yoshida S."/>
            <person name="Hiraga K."/>
            <person name="Takehana T."/>
            <person name="Taniguchi I."/>
            <person name="Yamaji H."/>
            <person name="Maeda Y."/>
            <person name="Toyohara K."/>
            <person name="Miyamoto K."/>
            <person name="Kimura Y."/>
            <person name="Oda K."/>
        </authorList>
    </citation>
    <scope>NUCLEOTIDE SEQUENCE [LARGE SCALE GENOMIC DNA]</scope>
    <source>
        <strain evidence="16">NBRC 110686 / TISTR 2288 / 201-F6</strain>
    </source>
</reference>
<evidence type="ECO:0000256" key="13">
    <source>
        <dbReference type="SAM" id="Phobius"/>
    </source>
</evidence>
<dbReference type="SMART" id="SM00387">
    <property type="entry name" value="HATPase_c"/>
    <property type="match status" value="1"/>
</dbReference>
<dbReference type="InterPro" id="IPR003594">
    <property type="entry name" value="HATPase_dom"/>
</dbReference>
<keyword evidence="6 13" id="KW-0812">Transmembrane</keyword>
<sequence length="485" mass="51197">MPAPAPPEIAAPPAAGRAAALLRATGVVAACGGIAWLMQPWFGLSNLILVFSVGVVFVAATAGAAPLVWALLLSIVVIDFVFVPPRWGFRPIDLEHWEHYFTLAVMIALAVLVSGLSSRARRQARAAQRRASRLQRLNVLARALAAPGEDADVVRLAEAAVQDSLGRPARLVLDPAAPAPARALPLRDGQQRFGHLDLPGGHAPDAEAAGFLAAVAAQASLALARHASERRHAQALVEAEGERLRNTLLHGLSHDFRTPLTTLIGATSSLLEQGEQLAPPRRRQLLEGALREARRLDAITSTLLDLTRMEEGALQPRFEWCPADELMDEALTPLRPALAPFRLEERIDAGALVWCDPPLVARVLANLVDNAVRYTPPGGRIRIGLACRPARAAGTADGAAEGPGGCCEIEVADSGPGLPPGQEALVFRKFHRVQPDASVGSGLGLALCAAIARLHGGRIDARTDGGAVFTLRLPQPALEAAAIEA</sequence>
<dbReference type="InterPro" id="IPR004358">
    <property type="entry name" value="Sig_transdc_His_kin-like_C"/>
</dbReference>
<dbReference type="InterPro" id="IPR052023">
    <property type="entry name" value="Histidine_kinase_KdpD"/>
</dbReference>
<comment type="caution">
    <text evidence="15">The sequence shown here is derived from an EMBL/GenBank/DDBJ whole genome shotgun (WGS) entry which is preliminary data.</text>
</comment>
<feature type="domain" description="Histidine kinase" evidence="14">
    <location>
        <begin position="251"/>
        <end position="477"/>
    </location>
</feature>
<dbReference type="PANTHER" id="PTHR45569:SF1">
    <property type="entry name" value="SENSOR PROTEIN KDPD"/>
    <property type="match status" value="1"/>
</dbReference>
<dbReference type="InterPro" id="IPR036890">
    <property type="entry name" value="HATPase_C_sf"/>
</dbReference>
<keyword evidence="8 15" id="KW-0418">Kinase</keyword>
<evidence type="ECO:0000256" key="2">
    <source>
        <dbReference type="ARBA" id="ARBA00004141"/>
    </source>
</evidence>
<evidence type="ECO:0000256" key="7">
    <source>
        <dbReference type="ARBA" id="ARBA00022741"/>
    </source>
</evidence>
<dbReference type="SMART" id="SM00388">
    <property type="entry name" value="HisKA"/>
    <property type="match status" value="1"/>
</dbReference>
<evidence type="ECO:0000313" key="15">
    <source>
        <dbReference type="EMBL" id="GAP38721.1"/>
    </source>
</evidence>
<evidence type="ECO:0000256" key="10">
    <source>
        <dbReference type="ARBA" id="ARBA00022989"/>
    </source>
</evidence>
<keyword evidence="7" id="KW-0547">Nucleotide-binding</keyword>
<dbReference type="STRING" id="1547922.ISF6_5274"/>
<dbReference type="PRINTS" id="PR00344">
    <property type="entry name" value="BCTRLSENSOR"/>
</dbReference>
<evidence type="ECO:0000256" key="3">
    <source>
        <dbReference type="ARBA" id="ARBA00012438"/>
    </source>
</evidence>
<dbReference type="Proteomes" id="UP000037660">
    <property type="component" value="Unassembled WGS sequence"/>
</dbReference>
<dbReference type="Pfam" id="PF02518">
    <property type="entry name" value="HATPase_c"/>
    <property type="match status" value="1"/>
</dbReference>
<evidence type="ECO:0000256" key="12">
    <source>
        <dbReference type="ARBA" id="ARBA00023136"/>
    </source>
</evidence>
<comment type="subcellular location">
    <subcellularLocation>
        <location evidence="2">Membrane</location>
        <topology evidence="2">Multi-pass membrane protein</topology>
    </subcellularLocation>
</comment>
<keyword evidence="15" id="KW-0407">Ion channel</keyword>
<keyword evidence="9" id="KW-0067">ATP-binding</keyword>
<keyword evidence="10 13" id="KW-1133">Transmembrane helix</keyword>
<keyword evidence="5 15" id="KW-0808">Transferase</keyword>
<evidence type="ECO:0000259" key="14">
    <source>
        <dbReference type="PROSITE" id="PS50109"/>
    </source>
</evidence>
<evidence type="ECO:0000256" key="9">
    <source>
        <dbReference type="ARBA" id="ARBA00022840"/>
    </source>
</evidence>
<feature type="transmembrane region" description="Helical" evidence="13">
    <location>
        <begin position="47"/>
        <end position="80"/>
    </location>
</feature>
<dbReference type="Gene3D" id="1.20.120.620">
    <property type="entry name" value="Backbone structure of the membrane domain of e. Coli histidine kinase receptor kdpd"/>
    <property type="match status" value="1"/>
</dbReference>
<dbReference type="RefSeq" id="WP_054022570.1">
    <property type="nucleotide sequence ID" value="NZ_BBYR01000085.1"/>
</dbReference>
<dbReference type="Pfam" id="PF00512">
    <property type="entry name" value="HisKA"/>
    <property type="match status" value="1"/>
</dbReference>
<dbReference type="InterPro" id="IPR036097">
    <property type="entry name" value="HisK_dim/P_sf"/>
</dbReference>
<keyword evidence="16" id="KW-1185">Reference proteome</keyword>
<dbReference type="EC" id="2.7.13.3" evidence="3"/>
<feature type="transmembrane region" description="Helical" evidence="13">
    <location>
        <begin position="20"/>
        <end position="38"/>
    </location>
</feature>
<accession>A0A0K8P7W6</accession>
<dbReference type="GO" id="GO:0005886">
    <property type="term" value="C:plasma membrane"/>
    <property type="evidence" value="ECO:0007669"/>
    <property type="project" value="TreeGrafter"/>
</dbReference>
<dbReference type="GO" id="GO:0005524">
    <property type="term" value="F:ATP binding"/>
    <property type="evidence" value="ECO:0007669"/>
    <property type="project" value="UniProtKB-KW"/>
</dbReference>
<protein>
    <recommendedName>
        <fullName evidence="3">histidine kinase</fullName>
        <ecNumber evidence="3">2.7.13.3</ecNumber>
    </recommendedName>
</protein>
<dbReference type="CDD" id="cd00082">
    <property type="entry name" value="HisKA"/>
    <property type="match status" value="1"/>
</dbReference>
<feature type="transmembrane region" description="Helical" evidence="13">
    <location>
        <begin position="100"/>
        <end position="120"/>
    </location>
</feature>
<dbReference type="SUPFAM" id="SSF47384">
    <property type="entry name" value="Homodimeric domain of signal transducing histidine kinase"/>
    <property type="match status" value="1"/>
</dbReference>
<gene>
    <name evidence="15" type="ORF">ISF6_5274</name>
</gene>
<evidence type="ECO:0000256" key="6">
    <source>
        <dbReference type="ARBA" id="ARBA00022692"/>
    </source>
</evidence>
<dbReference type="GO" id="GO:0034220">
    <property type="term" value="P:monoatomic ion transmembrane transport"/>
    <property type="evidence" value="ECO:0007669"/>
    <property type="project" value="UniProtKB-KW"/>
</dbReference>
<organism evidence="15 16">
    <name type="scientific">Piscinibacter sakaiensis</name>
    <name type="common">Ideonella sakaiensis</name>
    <dbReference type="NCBI Taxonomy" id="1547922"/>
    <lineage>
        <taxon>Bacteria</taxon>
        <taxon>Pseudomonadati</taxon>
        <taxon>Pseudomonadota</taxon>
        <taxon>Betaproteobacteria</taxon>
        <taxon>Burkholderiales</taxon>
        <taxon>Sphaerotilaceae</taxon>
        <taxon>Piscinibacter</taxon>
    </lineage>
</organism>
<proteinExistence type="predicted"/>
<dbReference type="GO" id="GO:0000155">
    <property type="term" value="F:phosphorelay sensor kinase activity"/>
    <property type="evidence" value="ECO:0007669"/>
    <property type="project" value="InterPro"/>
</dbReference>
<dbReference type="EMBL" id="BBYR01000085">
    <property type="protein sequence ID" value="GAP38721.1"/>
    <property type="molecule type" value="Genomic_DNA"/>
</dbReference>
<dbReference type="PANTHER" id="PTHR45569">
    <property type="entry name" value="SENSOR PROTEIN KDPD"/>
    <property type="match status" value="1"/>
</dbReference>
<dbReference type="InterPro" id="IPR003661">
    <property type="entry name" value="HisK_dim/P_dom"/>
</dbReference>
<dbReference type="PROSITE" id="PS50109">
    <property type="entry name" value="HIS_KIN"/>
    <property type="match status" value="1"/>
</dbReference>
<evidence type="ECO:0000256" key="1">
    <source>
        <dbReference type="ARBA" id="ARBA00000085"/>
    </source>
</evidence>
<evidence type="ECO:0000256" key="5">
    <source>
        <dbReference type="ARBA" id="ARBA00022679"/>
    </source>
</evidence>